<dbReference type="EMBL" id="MUTJ01000010">
    <property type="protein sequence ID" value="ONU92953.1"/>
    <property type="molecule type" value="Genomic_DNA"/>
</dbReference>
<dbReference type="OrthoDB" id="9886735at2"/>
<feature type="transmembrane region" description="Helical" evidence="1">
    <location>
        <begin position="95"/>
        <end position="115"/>
    </location>
</feature>
<name>A0A1V2WBQ9_9BURK</name>
<accession>A0A1V2WBQ9</accession>
<sequence length="116" mass="12864">MATGMRAYRRISSRFKRRARLAGFADEEPADSFFATAAVVPHRSTTCQAGNSRHCAGVDSVRFFISVFYFVLIQVEFSARGAVSGKSRVLSKQDYSIFLCAMIFASLFSCGISRLQ</sequence>
<dbReference type="AlphaFoldDB" id="A0A1V2WBQ9"/>
<proteinExistence type="predicted"/>
<keyword evidence="1" id="KW-1133">Transmembrane helix</keyword>
<comment type="caution">
    <text evidence="2">The sequence shown here is derived from an EMBL/GenBank/DDBJ whole genome shotgun (WGS) entry which is preliminary data.</text>
</comment>
<protein>
    <submittedName>
        <fullName evidence="2">Uncharacterized protein</fullName>
    </submittedName>
</protein>
<keyword evidence="1" id="KW-0472">Membrane</keyword>
<evidence type="ECO:0000313" key="2">
    <source>
        <dbReference type="EMBL" id="ONU92953.1"/>
    </source>
</evidence>
<dbReference type="Proteomes" id="UP000188543">
    <property type="component" value="Unassembled WGS sequence"/>
</dbReference>
<gene>
    <name evidence="2" type="ORF">A8E72_01360</name>
</gene>
<organism evidence="2 3">
    <name type="scientific">Burkholderia cenocepacia</name>
    <dbReference type="NCBI Taxonomy" id="95486"/>
    <lineage>
        <taxon>Bacteria</taxon>
        <taxon>Pseudomonadati</taxon>
        <taxon>Pseudomonadota</taxon>
        <taxon>Betaproteobacteria</taxon>
        <taxon>Burkholderiales</taxon>
        <taxon>Burkholderiaceae</taxon>
        <taxon>Burkholderia</taxon>
        <taxon>Burkholderia cepacia complex</taxon>
    </lineage>
</organism>
<reference evidence="2 3" key="1">
    <citation type="submission" date="2016-08" db="EMBL/GenBank/DDBJ databases">
        <authorList>
            <person name="Seilhamer J.J."/>
        </authorList>
    </citation>
    <scope>NUCLEOTIDE SEQUENCE [LARGE SCALE GENOMIC DNA]</scope>
    <source>
        <strain evidence="2 3">VC14762</strain>
    </source>
</reference>
<keyword evidence="1" id="KW-0812">Transmembrane</keyword>
<evidence type="ECO:0000313" key="3">
    <source>
        <dbReference type="Proteomes" id="UP000188543"/>
    </source>
</evidence>
<evidence type="ECO:0000256" key="1">
    <source>
        <dbReference type="SAM" id="Phobius"/>
    </source>
</evidence>
<dbReference type="RefSeq" id="WP_077020144.1">
    <property type="nucleotide sequence ID" value="NZ_CADETK010000012.1"/>
</dbReference>
<feature type="transmembrane region" description="Helical" evidence="1">
    <location>
        <begin position="63"/>
        <end position="83"/>
    </location>
</feature>